<gene>
    <name evidence="2" type="ORF">PVAND_015058</name>
</gene>
<evidence type="ECO:0000256" key="1">
    <source>
        <dbReference type="SAM" id="SignalP"/>
    </source>
</evidence>
<dbReference type="EMBL" id="JADBJN010000004">
    <property type="protein sequence ID" value="KAG5667058.1"/>
    <property type="molecule type" value="Genomic_DNA"/>
</dbReference>
<dbReference type="AlphaFoldDB" id="A0A9J6BBI3"/>
<protein>
    <submittedName>
        <fullName evidence="2">Uncharacterized protein</fullName>
    </submittedName>
</protein>
<feature type="chain" id="PRO_5039885472" evidence="1">
    <location>
        <begin position="21"/>
        <end position="319"/>
    </location>
</feature>
<keyword evidence="3" id="KW-1185">Reference proteome</keyword>
<proteinExistence type="predicted"/>
<feature type="signal peptide" evidence="1">
    <location>
        <begin position="1"/>
        <end position="20"/>
    </location>
</feature>
<keyword evidence="1" id="KW-0732">Signal</keyword>
<evidence type="ECO:0000313" key="3">
    <source>
        <dbReference type="Proteomes" id="UP001107558"/>
    </source>
</evidence>
<evidence type="ECO:0000313" key="2">
    <source>
        <dbReference type="EMBL" id="KAG5667058.1"/>
    </source>
</evidence>
<comment type="caution">
    <text evidence="2">The sequence shown here is derived from an EMBL/GenBank/DDBJ whole genome shotgun (WGS) entry which is preliminary data.</text>
</comment>
<sequence>MLNKLKNLFFLISFIILVSCDEIQKEQLVDENLTLIYWPPNWGRPNWSHPFLPFHILNKNSDEIKNSKIDENSSKEKREINFSDPENAEIDDKKSSLQIPYWWNKFNYTRPYLPIISTHVKREIISDDSEVNEKKSKIYWPSVDQKAIDLTKRETADDSNVEIKEKIYWPWKERILPNIPFLPYQKFKREAEISVKNEPTESENPLTLEDLEIEEVREWWKKNLSKKPIYADPIAIFNGISSLEKREVPEIEPIAENEKVEVDEKGIVWPGNWWRPWRPLRPILVGKREAIDKKKNKRPKRQVIIIIRKQEEAALNAEK</sequence>
<dbReference type="PROSITE" id="PS51257">
    <property type="entry name" value="PROKAR_LIPOPROTEIN"/>
    <property type="match status" value="1"/>
</dbReference>
<name>A0A9J6BBI3_POLVA</name>
<accession>A0A9J6BBI3</accession>
<organism evidence="2 3">
    <name type="scientific">Polypedilum vanderplanki</name>
    <name type="common">Sleeping chironomid midge</name>
    <dbReference type="NCBI Taxonomy" id="319348"/>
    <lineage>
        <taxon>Eukaryota</taxon>
        <taxon>Metazoa</taxon>
        <taxon>Ecdysozoa</taxon>
        <taxon>Arthropoda</taxon>
        <taxon>Hexapoda</taxon>
        <taxon>Insecta</taxon>
        <taxon>Pterygota</taxon>
        <taxon>Neoptera</taxon>
        <taxon>Endopterygota</taxon>
        <taxon>Diptera</taxon>
        <taxon>Nematocera</taxon>
        <taxon>Chironomoidea</taxon>
        <taxon>Chironomidae</taxon>
        <taxon>Chironominae</taxon>
        <taxon>Polypedilum</taxon>
        <taxon>Polypedilum</taxon>
    </lineage>
</organism>
<reference evidence="2" key="1">
    <citation type="submission" date="2021-03" db="EMBL/GenBank/DDBJ databases">
        <title>Chromosome level genome of the anhydrobiotic midge Polypedilum vanderplanki.</title>
        <authorList>
            <person name="Yoshida Y."/>
            <person name="Kikawada T."/>
            <person name="Gusev O."/>
        </authorList>
    </citation>
    <scope>NUCLEOTIDE SEQUENCE</scope>
    <source>
        <strain evidence="2">NIAS01</strain>
        <tissue evidence="2">Whole body or cell culture</tissue>
    </source>
</reference>
<dbReference type="Proteomes" id="UP001107558">
    <property type="component" value="Chromosome 4"/>
</dbReference>